<dbReference type="InterPro" id="IPR006860">
    <property type="entry name" value="FecR"/>
</dbReference>
<dbReference type="Gene3D" id="2.60.120.1440">
    <property type="match status" value="1"/>
</dbReference>
<dbReference type="InterPro" id="IPR032508">
    <property type="entry name" value="FecR_C"/>
</dbReference>
<comment type="caution">
    <text evidence="3">The sequence shown here is derived from an EMBL/GenBank/DDBJ whole genome shotgun (WGS) entry which is preliminary data.</text>
</comment>
<proteinExistence type="predicted"/>
<keyword evidence="4" id="KW-1185">Reference proteome</keyword>
<feature type="domain" description="FecR protein" evidence="1">
    <location>
        <begin position="182"/>
        <end position="277"/>
    </location>
</feature>
<protein>
    <submittedName>
        <fullName evidence="3">FecR domain-containing protein</fullName>
    </submittedName>
</protein>
<evidence type="ECO:0000259" key="2">
    <source>
        <dbReference type="Pfam" id="PF16344"/>
    </source>
</evidence>
<evidence type="ECO:0000259" key="1">
    <source>
        <dbReference type="Pfam" id="PF04773"/>
    </source>
</evidence>
<name>A0ABV2T1S1_9BACT</name>
<dbReference type="PANTHER" id="PTHR30273:SF2">
    <property type="entry name" value="PROTEIN FECR"/>
    <property type="match status" value="1"/>
</dbReference>
<feature type="domain" description="Protein FecR C-terminal" evidence="2">
    <location>
        <begin position="319"/>
        <end position="388"/>
    </location>
</feature>
<organism evidence="3 4">
    <name type="scientific">Chitinophaga defluvii</name>
    <dbReference type="NCBI Taxonomy" id="3163343"/>
    <lineage>
        <taxon>Bacteria</taxon>
        <taxon>Pseudomonadati</taxon>
        <taxon>Bacteroidota</taxon>
        <taxon>Chitinophagia</taxon>
        <taxon>Chitinophagales</taxon>
        <taxon>Chitinophagaceae</taxon>
        <taxon>Chitinophaga</taxon>
    </lineage>
</organism>
<dbReference type="PANTHER" id="PTHR30273">
    <property type="entry name" value="PERIPLASMIC SIGNAL SENSOR AND SIGMA FACTOR ACTIVATOR FECR-RELATED"/>
    <property type="match status" value="1"/>
</dbReference>
<accession>A0ABV2T1S1</accession>
<gene>
    <name evidence="3" type="ORF">ABR189_06340</name>
</gene>
<evidence type="ECO:0000313" key="4">
    <source>
        <dbReference type="Proteomes" id="UP001549749"/>
    </source>
</evidence>
<dbReference type="Proteomes" id="UP001549749">
    <property type="component" value="Unassembled WGS sequence"/>
</dbReference>
<reference evidence="3 4" key="1">
    <citation type="submission" date="2024-06" db="EMBL/GenBank/DDBJ databases">
        <title>Chitinophaga defluvii sp. nov., isolated from municipal sewage.</title>
        <authorList>
            <person name="Zhang L."/>
        </authorList>
    </citation>
    <scope>NUCLEOTIDE SEQUENCE [LARGE SCALE GENOMIC DNA]</scope>
    <source>
        <strain evidence="3 4">H8</strain>
    </source>
</reference>
<dbReference type="Gene3D" id="3.55.50.30">
    <property type="match status" value="1"/>
</dbReference>
<dbReference type="RefSeq" id="WP_354659618.1">
    <property type="nucleotide sequence ID" value="NZ_JBEXAC010000001.1"/>
</dbReference>
<dbReference type="InterPro" id="IPR012373">
    <property type="entry name" value="Ferrdict_sens_TM"/>
</dbReference>
<dbReference type="Pfam" id="PF16344">
    <property type="entry name" value="FecR_C"/>
    <property type="match status" value="1"/>
</dbReference>
<dbReference type="EMBL" id="JBEXAC010000001">
    <property type="protein sequence ID" value="MET6996977.1"/>
    <property type="molecule type" value="Genomic_DNA"/>
</dbReference>
<sequence>MQDDRLTWLFFRYFEKTASQEERDEFMLLLRDPANEAQIKKLMEQAYQSFTPEQPLFSEAQSEKLFAAISDSQDIITPLRIEKSYFAWKRLAAAAAVLLLITTGWYQWQKKYRPVQVAGQHSQQDVAPGNNKAVLTLADGSSITLDSVANRIIQHGNISISQQNGQLQYTTNTPPEQVSYNKLTTPKGGQYQLTLPDGSKVWLNSASALTFPTAFNGPQRIVKLQGQGYFEIAKKAAQPFIVQVNQLEIQVLGTQFDIMAYDDESTVNTTLLQGAVKVKEAGAEKILQPGQQAIFNPQDRSMSVQNADTDRVTAWKNGRFIFNNADLATILREISRWYNVDIVYKAKPGNATYGGAISRNLNLSDVLKALEENDNNHHFRIEDRQIIVLP</sequence>
<evidence type="ECO:0000313" key="3">
    <source>
        <dbReference type="EMBL" id="MET6996977.1"/>
    </source>
</evidence>
<dbReference type="Pfam" id="PF04773">
    <property type="entry name" value="FecR"/>
    <property type="match status" value="1"/>
</dbReference>